<organism evidence="1 2">
    <name type="scientific">Solanum commersonii</name>
    <name type="common">Commerson's wild potato</name>
    <name type="synonym">Commerson's nightshade</name>
    <dbReference type="NCBI Taxonomy" id="4109"/>
    <lineage>
        <taxon>Eukaryota</taxon>
        <taxon>Viridiplantae</taxon>
        <taxon>Streptophyta</taxon>
        <taxon>Embryophyta</taxon>
        <taxon>Tracheophyta</taxon>
        <taxon>Spermatophyta</taxon>
        <taxon>Magnoliopsida</taxon>
        <taxon>eudicotyledons</taxon>
        <taxon>Gunneridae</taxon>
        <taxon>Pentapetalae</taxon>
        <taxon>asterids</taxon>
        <taxon>lamiids</taxon>
        <taxon>Solanales</taxon>
        <taxon>Solanaceae</taxon>
        <taxon>Solanoideae</taxon>
        <taxon>Solaneae</taxon>
        <taxon>Solanum</taxon>
    </lineage>
</organism>
<name>A0A9J5Z1H1_SOLCO</name>
<reference evidence="1 2" key="1">
    <citation type="submission" date="2020-09" db="EMBL/GenBank/DDBJ databases">
        <title>De no assembly of potato wild relative species, Solanum commersonii.</title>
        <authorList>
            <person name="Cho K."/>
        </authorList>
    </citation>
    <scope>NUCLEOTIDE SEQUENCE [LARGE SCALE GENOMIC DNA]</scope>
    <source>
        <strain evidence="1">LZ3.2</strain>
        <tissue evidence="1">Leaf</tissue>
    </source>
</reference>
<dbReference type="AlphaFoldDB" id="A0A9J5Z1H1"/>
<dbReference type="Proteomes" id="UP000824120">
    <property type="component" value="Chromosome 5"/>
</dbReference>
<evidence type="ECO:0000313" key="1">
    <source>
        <dbReference type="EMBL" id="KAG5605767.1"/>
    </source>
</evidence>
<proteinExistence type="predicted"/>
<sequence length="246" mass="28015">MLLIILQKLHEQDRMLEVMNESVEVLNQMSGSHSRSIKLIENFLEHTLPQLYPSSKGGLPSGTSSHRATTLNKALPGRQRKVLNAFEYFKNNGGRNRLKVWRCVEIEIGKLIILFSESLNRLAVPMKIAVWTFTLTEGPVKLGEVNDHSACHRLDRRVRLTSLNGCKLDGFAGLNSRRWIENGHVGPFGELGRTHRIVQRFAQCLHLAFKIMSNWMRLQLSAAKPLLVEGSRRFTERTLFSLTCLN</sequence>
<protein>
    <submittedName>
        <fullName evidence="1">Uncharacterized protein</fullName>
    </submittedName>
</protein>
<dbReference type="EMBL" id="JACXVP010000005">
    <property type="protein sequence ID" value="KAG5605767.1"/>
    <property type="molecule type" value="Genomic_DNA"/>
</dbReference>
<keyword evidence="2" id="KW-1185">Reference proteome</keyword>
<gene>
    <name evidence="1" type="ORF">H5410_027259</name>
</gene>
<feature type="non-terminal residue" evidence="1">
    <location>
        <position position="246"/>
    </location>
</feature>
<evidence type="ECO:0000313" key="2">
    <source>
        <dbReference type="Proteomes" id="UP000824120"/>
    </source>
</evidence>
<accession>A0A9J5Z1H1</accession>
<comment type="caution">
    <text evidence="1">The sequence shown here is derived from an EMBL/GenBank/DDBJ whole genome shotgun (WGS) entry which is preliminary data.</text>
</comment>